<proteinExistence type="predicted"/>
<accession>A0A371HDQ7</accession>
<keyword evidence="3" id="KW-1185">Reference proteome</keyword>
<feature type="non-terminal residue" evidence="2">
    <location>
        <position position="1"/>
    </location>
</feature>
<sequence>MERVKMLKANINVKVASTSNKKKGKGVVEEEDEDELSQDEREKEYNSICYAAACIYNEKYSPEFTIRVVVLRLRLGMNSTLLIFPVSNDAKNKPFMKHTTCVRNEFLSPAAMPTPVNKPPEHPSEQSLEA</sequence>
<name>A0A371HDQ7_MUCPR</name>
<feature type="region of interest" description="Disordered" evidence="1">
    <location>
        <begin position="19"/>
        <end position="40"/>
    </location>
</feature>
<comment type="caution">
    <text evidence="2">The sequence shown here is derived from an EMBL/GenBank/DDBJ whole genome shotgun (WGS) entry which is preliminary data.</text>
</comment>
<organism evidence="2 3">
    <name type="scientific">Mucuna pruriens</name>
    <name type="common">Velvet bean</name>
    <name type="synonym">Dolichos pruriens</name>
    <dbReference type="NCBI Taxonomy" id="157652"/>
    <lineage>
        <taxon>Eukaryota</taxon>
        <taxon>Viridiplantae</taxon>
        <taxon>Streptophyta</taxon>
        <taxon>Embryophyta</taxon>
        <taxon>Tracheophyta</taxon>
        <taxon>Spermatophyta</taxon>
        <taxon>Magnoliopsida</taxon>
        <taxon>eudicotyledons</taxon>
        <taxon>Gunneridae</taxon>
        <taxon>Pentapetalae</taxon>
        <taxon>rosids</taxon>
        <taxon>fabids</taxon>
        <taxon>Fabales</taxon>
        <taxon>Fabaceae</taxon>
        <taxon>Papilionoideae</taxon>
        <taxon>50 kb inversion clade</taxon>
        <taxon>NPAAA clade</taxon>
        <taxon>indigoferoid/millettioid clade</taxon>
        <taxon>Phaseoleae</taxon>
        <taxon>Mucuna</taxon>
    </lineage>
</organism>
<dbReference type="EMBL" id="QJKJ01002874">
    <property type="protein sequence ID" value="RDY00933.1"/>
    <property type="molecule type" value="Genomic_DNA"/>
</dbReference>
<evidence type="ECO:0000313" key="3">
    <source>
        <dbReference type="Proteomes" id="UP000257109"/>
    </source>
</evidence>
<gene>
    <name evidence="2" type="ORF">CR513_15817</name>
</gene>
<dbReference type="AlphaFoldDB" id="A0A371HDQ7"/>
<evidence type="ECO:0000313" key="2">
    <source>
        <dbReference type="EMBL" id="RDY00933.1"/>
    </source>
</evidence>
<protein>
    <submittedName>
        <fullName evidence="2">Uncharacterized protein</fullName>
    </submittedName>
</protein>
<evidence type="ECO:0000256" key="1">
    <source>
        <dbReference type="SAM" id="MobiDB-lite"/>
    </source>
</evidence>
<dbReference type="Proteomes" id="UP000257109">
    <property type="component" value="Unassembled WGS sequence"/>
</dbReference>
<feature type="region of interest" description="Disordered" evidence="1">
    <location>
        <begin position="110"/>
        <end position="130"/>
    </location>
</feature>
<reference evidence="2" key="1">
    <citation type="submission" date="2018-05" db="EMBL/GenBank/DDBJ databases">
        <title>Draft genome of Mucuna pruriens seed.</title>
        <authorList>
            <person name="Nnadi N.E."/>
            <person name="Vos R."/>
            <person name="Hasami M.H."/>
            <person name="Devisetty U.K."/>
            <person name="Aguiy J.C."/>
        </authorList>
    </citation>
    <scope>NUCLEOTIDE SEQUENCE [LARGE SCALE GENOMIC DNA]</scope>
    <source>
        <strain evidence="2">JCA_2017</strain>
    </source>
</reference>